<dbReference type="EMBL" id="JBGMEL010000009">
    <property type="protein sequence ID" value="MFA0791027.1"/>
    <property type="molecule type" value="Genomic_DNA"/>
</dbReference>
<evidence type="ECO:0000313" key="3">
    <source>
        <dbReference type="Proteomes" id="UP001569414"/>
    </source>
</evidence>
<organism evidence="2 3">
    <name type="scientific">Microbulbifer echini</name>
    <dbReference type="NCBI Taxonomy" id="1529067"/>
    <lineage>
        <taxon>Bacteria</taxon>
        <taxon>Pseudomonadati</taxon>
        <taxon>Pseudomonadota</taxon>
        <taxon>Gammaproteobacteria</taxon>
        <taxon>Cellvibrionales</taxon>
        <taxon>Microbulbiferaceae</taxon>
        <taxon>Microbulbifer</taxon>
    </lineage>
</organism>
<dbReference type="RefSeq" id="WP_371843554.1">
    <property type="nucleotide sequence ID" value="NZ_JBGMEL010000009.1"/>
</dbReference>
<gene>
    <name evidence="2" type="ORF">ACCI51_10765</name>
</gene>
<proteinExistence type="predicted"/>
<keyword evidence="1" id="KW-0472">Membrane</keyword>
<sequence length="82" mass="9101">MCWNPHYALLIDTKKVLFRGALIFLSSTMTGQLLASSSSRITMKYQILIVSTIVVGTGFKILVTVALRTRRLFIDHRGAVCG</sequence>
<evidence type="ECO:0000256" key="1">
    <source>
        <dbReference type="SAM" id="Phobius"/>
    </source>
</evidence>
<name>A0ABV4NNB6_9GAMM</name>
<reference evidence="2 3" key="1">
    <citation type="submission" date="2024-08" db="EMBL/GenBank/DDBJ databases">
        <authorList>
            <person name="Ishaq N."/>
        </authorList>
    </citation>
    <scope>NUCLEOTIDE SEQUENCE [LARGE SCALE GENOMIC DNA]</scope>
    <source>
        <strain evidence="2 3">JCM 30400</strain>
    </source>
</reference>
<protein>
    <submittedName>
        <fullName evidence="2">ABC transporter permease</fullName>
    </submittedName>
</protein>
<keyword evidence="1" id="KW-1133">Transmembrane helix</keyword>
<keyword evidence="3" id="KW-1185">Reference proteome</keyword>
<dbReference type="InterPro" id="IPR005226">
    <property type="entry name" value="UPF0014_fam"/>
</dbReference>
<accession>A0ABV4NNB6</accession>
<feature type="transmembrane region" description="Helical" evidence="1">
    <location>
        <begin position="47"/>
        <end position="67"/>
    </location>
</feature>
<keyword evidence="1" id="KW-0812">Transmembrane</keyword>
<feature type="transmembrane region" description="Helical" evidence="1">
    <location>
        <begin position="16"/>
        <end position="35"/>
    </location>
</feature>
<comment type="caution">
    <text evidence="2">The sequence shown here is derived from an EMBL/GenBank/DDBJ whole genome shotgun (WGS) entry which is preliminary data.</text>
</comment>
<dbReference type="Proteomes" id="UP001569414">
    <property type="component" value="Unassembled WGS sequence"/>
</dbReference>
<dbReference type="Pfam" id="PF03649">
    <property type="entry name" value="UPF0014"/>
    <property type="match status" value="1"/>
</dbReference>
<evidence type="ECO:0000313" key="2">
    <source>
        <dbReference type="EMBL" id="MFA0791027.1"/>
    </source>
</evidence>